<reference evidence="4" key="1">
    <citation type="submission" date="2016-01" db="EMBL/GenBank/DDBJ databases">
        <title>Draft genome of Chromobacterium sp. F49.</title>
        <authorList>
            <person name="Hong K.W."/>
        </authorList>
    </citation>
    <scope>NUCLEOTIDE SEQUENCE [LARGE SCALE GENOMIC DNA]</scope>
    <source>
        <strain evidence="4">CN10</strain>
    </source>
</reference>
<dbReference type="InterPro" id="IPR012640">
    <property type="entry name" value="Membr_lipoprot_lipid_attach_CS"/>
</dbReference>
<dbReference type="NCBIfam" id="NF033894">
    <property type="entry name" value="Eex_IncN"/>
    <property type="match status" value="1"/>
</dbReference>
<dbReference type="STRING" id="1452487.AVW16_11815"/>
<protein>
    <recommendedName>
        <fullName evidence="1">Type IV secretion system putative lipoprotein virB7</fullName>
    </recommendedName>
</protein>
<dbReference type="AlphaFoldDB" id="A0A163CCH8"/>
<keyword evidence="2" id="KW-0732">Signal</keyword>
<dbReference type="InterPro" id="IPR047937">
    <property type="entry name" value="Eex_IncN-like"/>
</dbReference>
<keyword evidence="4" id="KW-1185">Reference proteome</keyword>
<proteinExistence type="predicted"/>
<dbReference type="RefSeq" id="WP_066612723.1">
    <property type="nucleotide sequence ID" value="NZ_LQQU01000024.1"/>
</dbReference>
<evidence type="ECO:0000256" key="2">
    <source>
        <dbReference type="ARBA" id="ARBA00022729"/>
    </source>
</evidence>
<comment type="caution">
    <text evidence="3">The sequence shown here is derived from an EMBL/GenBank/DDBJ whole genome shotgun (WGS) entry which is preliminary data.</text>
</comment>
<dbReference type="OrthoDB" id="6944087at2"/>
<accession>A0A163CCH8</accession>
<sequence length="87" mass="9129">MRKIVFSIAAAAILAGCNKAPEPVQSVDWYKAHKAEREAMLAKCKANPGELALTPNCVNAQAARDAIAFGAQSGVNATAPTFKKKGE</sequence>
<organism evidence="3 4">
    <name type="scientific">Crenobacter luteus</name>
    <dbReference type="NCBI Taxonomy" id="1452487"/>
    <lineage>
        <taxon>Bacteria</taxon>
        <taxon>Pseudomonadati</taxon>
        <taxon>Pseudomonadota</taxon>
        <taxon>Betaproteobacteria</taxon>
        <taxon>Neisseriales</taxon>
        <taxon>Neisseriaceae</taxon>
        <taxon>Crenobacter</taxon>
    </lineage>
</organism>
<evidence type="ECO:0000313" key="4">
    <source>
        <dbReference type="Proteomes" id="UP000076625"/>
    </source>
</evidence>
<dbReference type="EMBL" id="LQQU01000024">
    <property type="protein sequence ID" value="KZE31456.1"/>
    <property type="molecule type" value="Genomic_DNA"/>
</dbReference>
<name>A0A163CCH8_9NEIS</name>
<gene>
    <name evidence="3" type="ORF">AVW16_11815</name>
</gene>
<dbReference type="PROSITE" id="PS51257">
    <property type="entry name" value="PROKAR_LIPOPROTEIN"/>
    <property type="match status" value="1"/>
</dbReference>
<evidence type="ECO:0000313" key="3">
    <source>
        <dbReference type="EMBL" id="KZE31456.1"/>
    </source>
</evidence>
<evidence type="ECO:0000256" key="1">
    <source>
        <dbReference type="ARBA" id="ARBA00017922"/>
    </source>
</evidence>
<dbReference type="Proteomes" id="UP000076625">
    <property type="component" value="Unassembled WGS sequence"/>
</dbReference>
<dbReference type="Pfam" id="PF08139">
    <property type="entry name" value="LPAM_1"/>
    <property type="match status" value="1"/>
</dbReference>